<name>A0ABY4S7N2_AQUTE</name>
<accession>A0ABY4S7N2</accession>
<protein>
    <submittedName>
        <fullName evidence="2">LysR family transcriptional regulator</fullName>
    </submittedName>
</protein>
<dbReference type="PANTHER" id="PTHR30432">
    <property type="entry name" value="TRANSCRIPTIONAL REGULATOR MODE"/>
    <property type="match status" value="1"/>
</dbReference>
<reference evidence="2" key="1">
    <citation type="submission" date="2022-05" db="EMBL/GenBank/DDBJ databases">
        <title>An RpoN-dependent PEP-CTERM gene is involved in floc formation of an Aquincola tertiaricarbonis strain.</title>
        <authorList>
            <person name="Qiu D."/>
            <person name="Xia M."/>
        </authorList>
    </citation>
    <scope>NUCLEOTIDE SEQUENCE</scope>
    <source>
        <strain evidence="2">RN12</strain>
    </source>
</reference>
<dbReference type="Gene3D" id="1.10.10.10">
    <property type="entry name" value="Winged helix-like DNA-binding domain superfamily/Winged helix DNA-binding domain"/>
    <property type="match status" value="1"/>
</dbReference>
<gene>
    <name evidence="2" type="ORF">MW290_03795</name>
</gene>
<evidence type="ECO:0000259" key="1">
    <source>
        <dbReference type="Pfam" id="PF00126"/>
    </source>
</evidence>
<dbReference type="InterPro" id="IPR051815">
    <property type="entry name" value="Molybdate_resp_trans_reg"/>
</dbReference>
<feature type="domain" description="HTH lysR-type" evidence="1">
    <location>
        <begin position="34"/>
        <end position="91"/>
    </location>
</feature>
<dbReference type="Pfam" id="PF00126">
    <property type="entry name" value="HTH_1"/>
    <property type="match status" value="1"/>
</dbReference>
<keyword evidence="3" id="KW-1185">Reference proteome</keyword>
<dbReference type="EMBL" id="CP097635">
    <property type="protein sequence ID" value="URI07743.1"/>
    <property type="molecule type" value="Genomic_DNA"/>
</dbReference>
<sequence>MKPTLRTQVHDQKTGFRVELKHGVAIGPGKADILEGIKETGSLAETARRLGMSYQRVWTLVNAMNKDFIQPLVETQRGGASRGGAYLTETGHRVLDVYRDTEQTALKAVNKKLPALLALLKNPD</sequence>
<dbReference type="InterPro" id="IPR000847">
    <property type="entry name" value="LysR_HTH_N"/>
</dbReference>
<dbReference type="InterPro" id="IPR036388">
    <property type="entry name" value="WH-like_DNA-bd_sf"/>
</dbReference>
<dbReference type="RefSeq" id="WP_250195974.1">
    <property type="nucleotide sequence ID" value="NZ_CP097635.1"/>
</dbReference>
<dbReference type="Proteomes" id="UP001056201">
    <property type="component" value="Chromosome 1"/>
</dbReference>
<dbReference type="SUPFAM" id="SSF46785">
    <property type="entry name" value="Winged helix' DNA-binding domain"/>
    <property type="match status" value="1"/>
</dbReference>
<dbReference type="InterPro" id="IPR036390">
    <property type="entry name" value="WH_DNA-bd_sf"/>
</dbReference>
<evidence type="ECO:0000313" key="2">
    <source>
        <dbReference type="EMBL" id="URI07743.1"/>
    </source>
</evidence>
<evidence type="ECO:0000313" key="3">
    <source>
        <dbReference type="Proteomes" id="UP001056201"/>
    </source>
</evidence>
<organism evidence="2 3">
    <name type="scientific">Aquincola tertiaricarbonis</name>
    <dbReference type="NCBI Taxonomy" id="391953"/>
    <lineage>
        <taxon>Bacteria</taxon>
        <taxon>Pseudomonadati</taxon>
        <taxon>Pseudomonadota</taxon>
        <taxon>Betaproteobacteria</taxon>
        <taxon>Burkholderiales</taxon>
        <taxon>Sphaerotilaceae</taxon>
        <taxon>Aquincola</taxon>
    </lineage>
</organism>
<dbReference type="PANTHER" id="PTHR30432:SF1">
    <property type="entry name" value="DNA-BINDING TRANSCRIPTIONAL DUAL REGULATOR MODE"/>
    <property type="match status" value="1"/>
</dbReference>
<proteinExistence type="predicted"/>